<sequence length="149" mass="15857">MSADEALHVVIAMHRLMRRLRRTGHNGTVHPTQLIVLALLNQYGPLRIGEIARRVPCSQPTATTVVAGLRSAGFVDREADPTDGRATRVAATPTGLAVLRSLAHGEAEVLATLMAELPEDDARLVIAAGPVLDTLADLPAHDEAPLPRT</sequence>
<evidence type="ECO:0000313" key="2">
    <source>
        <dbReference type="EMBL" id="GAA4501644.1"/>
    </source>
</evidence>
<organism evidence="2 3">
    <name type="scientific">Actinoallomurus oryzae</name>
    <dbReference type="NCBI Taxonomy" id="502180"/>
    <lineage>
        <taxon>Bacteria</taxon>
        <taxon>Bacillati</taxon>
        <taxon>Actinomycetota</taxon>
        <taxon>Actinomycetes</taxon>
        <taxon>Streptosporangiales</taxon>
        <taxon>Thermomonosporaceae</taxon>
        <taxon>Actinoallomurus</taxon>
    </lineage>
</organism>
<dbReference type="EMBL" id="BAABHF010000026">
    <property type="protein sequence ID" value="GAA4501644.1"/>
    <property type="molecule type" value="Genomic_DNA"/>
</dbReference>
<dbReference type="PANTHER" id="PTHR39515:SF2">
    <property type="entry name" value="HTH-TYPE TRANSCRIPTIONAL REGULATOR RV0880"/>
    <property type="match status" value="1"/>
</dbReference>
<dbReference type="InterPro" id="IPR000835">
    <property type="entry name" value="HTH_MarR-typ"/>
</dbReference>
<feature type="domain" description="HTH marR-type" evidence="1">
    <location>
        <begin position="1"/>
        <end position="140"/>
    </location>
</feature>
<reference evidence="3" key="1">
    <citation type="journal article" date="2019" name="Int. J. Syst. Evol. Microbiol.">
        <title>The Global Catalogue of Microorganisms (GCM) 10K type strain sequencing project: providing services to taxonomists for standard genome sequencing and annotation.</title>
        <authorList>
            <consortium name="The Broad Institute Genomics Platform"/>
            <consortium name="The Broad Institute Genome Sequencing Center for Infectious Disease"/>
            <person name="Wu L."/>
            <person name="Ma J."/>
        </authorList>
    </citation>
    <scope>NUCLEOTIDE SEQUENCE [LARGE SCALE GENOMIC DNA]</scope>
    <source>
        <strain evidence="3">JCM 17933</strain>
    </source>
</reference>
<dbReference type="InterPro" id="IPR036388">
    <property type="entry name" value="WH-like_DNA-bd_sf"/>
</dbReference>
<dbReference type="Gene3D" id="1.10.10.10">
    <property type="entry name" value="Winged helix-like DNA-binding domain superfamily/Winged helix DNA-binding domain"/>
    <property type="match status" value="1"/>
</dbReference>
<dbReference type="SMART" id="SM00347">
    <property type="entry name" value="HTH_MARR"/>
    <property type="match status" value="1"/>
</dbReference>
<keyword evidence="3" id="KW-1185">Reference proteome</keyword>
<protein>
    <submittedName>
        <fullName evidence="2">MarR family transcriptional regulator</fullName>
    </submittedName>
</protein>
<evidence type="ECO:0000313" key="3">
    <source>
        <dbReference type="Proteomes" id="UP001500503"/>
    </source>
</evidence>
<dbReference type="SUPFAM" id="SSF46785">
    <property type="entry name" value="Winged helix' DNA-binding domain"/>
    <property type="match status" value="1"/>
</dbReference>
<comment type="caution">
    <text evidence="2">The sequence shown here is derived from an EMBL/GenBank/DDBJ whole genome shotgun (WGS) entry which is preliminary data.</text>
</comment>
<dbReference type="InterPro" id="IPR052526">
    <property type="entry name" value="HTH-type_Bedaq_tolerance"/>
</dbReference>
<dbReference type="Pfam" id="PF01047">
    <property type="entry name" value="MarR"/>
    <property type="match status" value="1"/>
</dbReference>
<evidence type="ECO:0000259" key="1">
    <source>
        <dbReference type="PROSITE" id="PS50995"/>
    </source>
</evidence>
<dbReference type="InterPro" id="IPR036390">
    <property type="entry name" value="WH_DNA-bd_sf"/>
</dbReference>
<gene>
    <name evidence="2" type="ORF">GCM10023191_052030</name>
</gene>
<dbReference type="PROSITE" id="PS50995">
    <property type="entry name" value="HTH_MARR_2"/>
    <property type="match status" value="1"/>
</dbReference>
<accession>A0ABP8QFG0</accession>
<dbReference type="Proteomes" id="UP001500503">
    <property type="component" value="Unassembled WGS sequence"/>
</dbReference>
<proteinExistence type="predicted"/>
<dbReference type="PANTHER" id="PTHR39515">
    <property type="entry name" value="CONSERVED PROTEIN"/>
    <property type="match status" value="1"/>
</dbReference>
<name>A0ABP8QFG0_9ACTN</name>